<dbReference type="GO" id="GO:0019760">
    <property type="term" value="P:glucosinolate metabolic process"/>
    <property type="evidence" value="ECO:0007669"/>
    <property type="project" value="UniProtKB-ARBA"/>
</dbReference>
<sequence>MTAAFTPASRIYQGSVIIENKIYFLGGLNIANVGTSDLFYLDISSPFSTENLRWSNLAPIPVKSAFSPSCLGGSNNSTIFLFEHRNTDNVNSSTLVMFTFDIINQKWDAPHTLGSAPSSRQNMDAVVDKNDNSTIIIYGGGSNNFTKSPYPSLAALDTSVEPYKWSEIISNAGKGFDLATAPNNDVYILDTSSHTWVKSFDLSTISNPSNISDKLKLVIGLSSGLLALIIIAGIIGYICYRRRPNYIATPGTDTDNHNYIATPGTDNRER</sequence>
<protein>
    <submittedName>
        <fullName evidence="4">13337_t:CDS:1</fullName>
    </submittedName>
</protein>
<comment type="caution">
    <text evidence="4">The sequence shown here is derived from an EMBL/GenBank/DDBJ whole genome shotgun (WGS) entry which is preliminary data.</text>
</comment>
<feature type="transmembrane region" description="Helical" evidence="3">
    <location>
        <begin position="217"/>
        <end position="240"/>
    </location>
</feature>
<accession>A0A9N9NBY4</accession>
<evidence type="ECO:0000256" key="1">
    <source>
        <dbReference type="ARBA" id="ARBA00022737"/>
    </source>
</evidence>
<gene>
    <name evidence="4" type="ORF">RFULGI_LOCUS11612</name>
</gene>
<keyword evidence="3" id="KW-0472">Membrane</keyword>
<evidence type="ECO:0000313" key="5">
    <source>
        <dbReference type="Proteomes" id="UP000789396"/>
    </source>
</evidence>
<dbReference type="Proteomes" id="UP000789396">
    <property type="component" value="Unassembled WGS sequence"/>
</dbReference>
<keyword evidence="1" id="KW-0677">Repeat</keyword>
<keyword evidence="3" id="KW-1133">Transmembrane helix</keyword>
<keyword evidence="2" id="KW-0408">Iron</keyword>
<dbReference type="OrthoDB" id="432528at2759"/>
<dbReference type="InterPro" id="IPR015915">
    <property type="entry name" value="Kelch-typ_b-propeller"/>
</dbReference>
<evidence type="ECO:0000313" key="4">
    <source>
        <dbReference type="EMBL" id="CAG8723349.1"/>
    </source>
</evidence>
<dbReference type="Gene3D" id="2.120.10.80">
    <property type="entry name" value="Kelch-type beta propeller"/>
    <property type="match status" value="1"/>
</dbReference>
<dbReference type="EMBL" id="CAJVPZ010025710">
    <property type="protein sequence ID" value="CAG8723349.1"/>
    <property type="molecule type" value="Genomic_DNA"/>
</dbReference>
<dbReference type="PANTHER" id="PTHR47435:SF4">
    <property type="entry name" value="KELCH REPEAT PROTEIN (AFU_ORTHOLOGUE AFUA_5G12780)"/>
    <property type="match status" value="1"/>
</dbReference>
<evidence type="ECO:0000256" key="2">
    <source>
        <dbReference type="ARBA" id="ARBA00023004"/>
    </source>
</evidence>
<dbReference type="SUPFAM" id="SSF117281">
    <property type="entry name" value="Kelch motif"/>
    <property type="match status" value="1"/>
</dbReference>
<keyword evidence="3" id="KW-0812">Transmembrane</keyword>
<feature type="non-terminal residue" evidence="4">
    <location>
        <position position="1"/>
    </location>
</feature>
<evidence type="ECO:0000256" key="3">
    <source>
        <dbReference type="SAM" id="Phobius"/>
    </source>
</evidence>
<dbReference type="AlphaFoldDB" id="A0A9N9NBY4"/>
<keyword evidence="5" id="KW-1185">Reference proteome</keyword>
<reference evidence="4" key="1">
    <citation type="submission" date="2021-06" db="EMBL/GenBank/DDBJ databases">
        <authorList>
            <person name="Kallberg Y."/>
            <person name="Tangrot J."/>
            <person name="Rosling A."/>
        </authorList>
    </citation>
    <scope>NUCLEOTIDE SEQUENCE</scope>
    <source>
        <strain evidence="4">IN212</strain>
    </source>
</reference>
<proteinExistence type="predicted"/>
<dbReference type="PANTHER" id="PTHR47435">
    <property type="entry name" value="KELCH REPEAT PROTEIN (AFU_ORTHOLOGUE AFUA_5G12780)"/>
    <property type="match status" value="1"/>
</dbReference>
<name>A0A9N9NBY4_9GLOM</name>
<organism evidence="4 5">
    <name type="scientific">Racocetra fulgida</name>
    <dbReference type="NCBI Taxonomy" id="60492"/>
    <lineage>
        <taxon>Eukaryota</taxon>
        <taxon>Fungi</taxon>
        <taxon>Fungi incertae sedis</taxon>
        <taxon>Mucoromycota</taxon>
        <taxon>Glomeromycotina</taxon>
        <taxon>Glomeromycetes</taxon>
        <taxon>Diversisporales</taxon>
        <taxon>Gigasporaceae</taxon>
        <taxon>Racocetra</taxon>
    </lineage>
</organism>